<dbReference type="InterPro" id="IPR002173">
    <property type="entry name" value="Carboh/pur_kinase_PfkB_CS"/>
</dbReference>
<dbReference type="Gene3D" id="3.40.1190.20">
    <property type="match status" value="1"/>
</dbReference>
<dbReference type="GO" id="GO:0016301">
    <property type="term" value="F:kinase activity"/>
    <property type="evidence" value="ECO:0007669"/>
    <property type="project" value="UniProtKB-KW"/>
</dbReference>
<evidence type="ECO:0000256" key="1">
    <source>
        <dbReference type="ARBA" id="ARBA00022679"/>
    </source>
</evidence>
<protein>
    <submittedName>
        <fullName evidence="4">PfkB family carbohydrate kinase</fullName>
    </submittedName>
</protein>
<dbReference type="PANTHER" id="PTHR10584:SF157">
    <property type="entry name" value="SULFOFRUCTOSE KINASE"/>
    <property type="match status" value="1"/>
</dbReference>
<reference evidence="4" key="1">
    <citation type="submission" date="2023-06" db="EMBL/GenBank/DDBJ databases">
        <title>Phylogenetic Diversity of Rhizobium strains.</title>
        <authorList>
            <person name="Moura F.T."/>
            <person name="Helene L.C.F."/>
            <person name="Hungria M."/>
        </authorList>
    </citation>
    <scope>NUCLEOTIDE SEQUENCE</scope>
    <source>
        <strain evidence="4">CCGE526</strain>
    </source>
</reference>
<name>A0ABT7K279_9HYPH</name>
<organism evidence="4 5">
    <name type="scientific">Rhizobium mayense</name>
    <dbReference type="NCBI Taxonomy" id="1312184"/>
    <lineage>
        <taxon>Bacteria</taxon>
        <taxon>Pseudomonadati</taxon>
        <taxon>Pseudomonadota</taxon>
        <taxon>Alphaproteobacteria</taxon>
        <taxon>Hyphomicrobiales</taxon>
        <taxon>Rhizobiaceae</taxon>
        <taxon>Rhizobium/Agrobacterium group</taxon>
        <taxon>Rhizobium</taxon>
    </lineage>
</organism>
<dbReference type="SUPFAM" id="SSF53613">
    <property type="entry name" value="Ribokinase-like"/>
    <property type="match status" value="1"/>
</dbReference>
<evidence type="ECO:0000313" key="5">
    <source>
        <dbReference type="Proteomes" id="UP001172645"/>
    </source>
</evidence>
<dbReference type="Pfam" id="PF00294">
    <property type="entry name" value="PfkB"/>
    <property type="match status" value="2"/>
</dbReference>
<gene>
    <name evidence="4" type="ORF">PY649_24535</name>
</gene>
<feature type="domain" description="Carbohydrate kinase PfkB" evidence="3">
    <location>
        <begin position="1"/>
        <end position="119"/>
    </location>
</feature>
<dbReference type="RefSeq" id="WP_285871417.1">
    <property type="nucleotide sequence ID" value="NZ_JARFYM010000025.1"/>
</dbReference>
<comment type="caution">
    <text evidence="4">The sequence shown here is derived from an EMBL/GenBank/DDBJ whole genome shotgun (WGS) entry which is preliminary data.</text>
</comment>
<dbReference type="InterPro" id="IPR029056">
    <property type="entry name" value="Ribokinase-like"/>
</dbReference>
<keyword evidence="1" id="KW-0808">Transferase</keyword>
<evidence type="ECO:0000256" key="2">
    <source>
        <dbReference type="ARBA" id="ARBA00022777"/>
    </source>
</evidence>
<dbReference type="PANTHER" id="PTHR10584">
    <property type="entry name" value="SUGAR KINASE"/>
    <property type="match status" value="1"/>
</dbReference>
<keyword evidence="5" id="KW-1185">Reference proteome</keyword>
<dbReference type="EMBL" id="JARFYM010000025">
    <property type="protein sequence ID" value="MDL2402078.1"/>
    <property type="molecule type" value="Genomic_DNA"/>
</dbReference>
<dbReference type="PROSITE" id="PS00584">
    <property type="entry name" value="PFKB_KINASES_2"/>
    <property type="match status" value="1"/>
</dbReference>
<evidence type="ECO:0000313" key="4">
    <source>
        <dbReference type="EMBL" id="MDL2402078.1"/>
    </source>
</evidence>
<dbReference type="InterPro" id="IPR011611">
    <property type="entry name" value="PfkB_dom"/>
</dbReference>
<sequence length="266" mass="28644">MKRVAVIGSVNRDRVWYLNEPLKPGSRLRYSRIETHLGGGAFYTGLQMLDLGAEVSIVARLMDDNAGTAILSELTTRGFDCSNIGWAEGETEPLEILLEPNGERTIISKHSAGLPALRACDKMDHDAVYINAVNLADSLSGQLDNIPLVISQMPLRKATLRPSDIIISSKADVAGELAEAWQRAKQVGGDRLKTLVLTDGPSAITIFDGVRAIEVEPKITVATANSIGAGDRFAGALLFFLLDGHSTVTATEEACRVTAEWLESGR</sequence>
<feature type="domain" description="Carbohydrate kinase PfkB" evidence="3">
    <location>
        <begin position="145"/>
        <end position="257"/>
    </location>
</feature>
<keyword evidence="2 4" id="KW-0418">Kinase</keyword>
<proteinExistence type="predicted"/>
<accession>A0ABT7K279</accession>
<dbReference type="Proteomes" id="UP001172645">
    <property type="component" value="Unassembled WGS sequence"/>
</dbReference>
<evidence type="ECO:0000259" key="3">
    <source>
        <dbReference type="Pfam" id="PF00294"/>
    </source>
</evidence>